<dbReference type="PANTHER" id="PTHR30411">
    <property type="entry name" value="CYTOPLASMIC PROTEIN"/>
    <property type="match status" value="1"/>
</dbReference>
<feature type="domain" description="YbaK/aminoacyl-tRNA synthetase-associated" evidence="1">
    <location>
        <begin position="27"/>
        <end position="145"/>
    </location>
</feature>
<name>A0ABY8QQ43_9MICO</name>
<accession>A0ABY8QQ43</accession>
<evidence type="ECO:0000313" key="3">
    <source>
        <dbReference type="Proteomes" id="UP001209083"/>
    </source>
</evidence>
<dbReference type="InterPro" id="IPR007214">
    <property type="entry name" value="YbaK/aa-tRNA-synth-assoc-dom"/>
</dbReference>
<sequence>MHRNTQLVHDALEAHGIAPEILELGAGAHTAQAAADQLEIEIGAIANSLIFTADDHLILVMTSGAHRVDTKYLATAIGVRKVGRASAEQVRSATGQPIGGVAPTGHPGPVPTYIDSTLSRFPELWAGAGTPATMLRLTYPELVRLTNGTEVDVTNPEEE</sequence>
<dbReference type="EMBL" id="CP090958">
    <property type="protein sequence ID" value="WGW11102.1"/>
    <property type="molecule type" value="Genomic_DNA"/>
</dbReference>
<dbReference type="CDD" id="cd04333">
    <property type="entry name" value="ProX_deacylase"/>
    <property type="match status" value="1"/>
</dbReference>
<dbReference type="RefSeq" id="WP_349637885.1">
    <property type="nucleotide sequence ID" value="NZ_CP090958.1"/>
</dbReference>
<dbReference type="InterPro" id="IPR036754">
    <property type="entry name" value="YbaK/aa-tRNA-synt-asso_dom_sf"/>
</dbReference>
<evidence type="ECO:0000259" key="1">
    <source>
        <dbReference type="Pfam" id="PF04073"/>
    </source>
</evidence>
<dbReference type="SUPFAM" id="SSF55826">
    <property type="entry name" value="YbaK/ProRS associated domain"/>
    <property type="match status" value="1"/>
</dbReference>
<protein>
    <submittedName>
        <fullName evidence="2">YbaK/EbsC family protein</fullName>
    </submittedName>
</protein>
<evidence type="ECO:0000313" key="2">
    <source>
        <dbReference type="EMBL" id="WGW11102.1"/>
    </source>
</evidence>
<dbReference type="Gene3D" id="3.90.960.10">
    <property type="entry name" value="YbaK/aminoacyl-tRNA synthetase-associated domain"/>
    <property type="match status" value="1"/>
</dbReference>
<proteinExistence type="predicted"/>
<dbReference type="Proteomes" id="UP001209083">
    <property type="component" value="Chromosome"/>
</dbReference>
<gene>
    <name evidence="2" type="ORF">LWF01_13485</name>
</gene>
<reference evidence="2 3" key="1">
    <citation type="submission" date="2023-05" db="EMBL/GenBank/DDBJ databases">
        <title>Lithophilousrod everest ZFBP1038 complete genpme.</title>
        <authorList>
            <person name="Tian M."/>
        </authorList>
    </citation>
    <scope>NUCLEOTIDE SEQUENCE [LARGE SCALE GENOMIC DNA]</scope>
    <source>
        <strain evidence="2 3">ZFBP1038</strain>
    </source>
</reference>
<keyword evidence="3" id="KW-1185">Reference proteome</keyword>
<organism evidence="2 3">
    <name type="scientific">Saxibacter everestensis</name>
    <dbReference type="NCBI Taxonomy" id="2909229"/>
    <lineage>
        <taxon>Bacteria</taxon>
        <taxon>Bacillati</taxon>
        <taxon>Actinomycetota</taxon>
        <taxon>Actinomycetes</taxon>
        <taxon>Micrococcales</taxon>
        <taxon>Brevibacteriaceae</taxon>
        <taxon>Saxibacter</taxon>
    </lineage>
</organism>
<dbReference type="PANTHER" id="PTHR30411:SF1">
    <property type="entry name" value="CYTOPLASMIC PROTEIN"/>
    <property type="match status" value="1"/>
</dbReference>
<dbReference type="Pfam" id="PF04073">
    <property type="entry name" value="tRNA_edit"/>
    <property type="match status" value="1"/>
</dbReference>